<proteinExistence type="predicted"/>
<protein>
    <submittedName>
        <fullName evidence="2">Uncharacterized protein</fullName>
    </submittedName>
</protein>
<gene>
    <name evidence="2" type="ORF">EYC84_007173</name>
</gene>
<evidence type="ECO:0000256" key="1">
    <source>
        <dbReference type="SAM" id="Phobius"/>
    </source>
</evidence>
<reference evidence="2 3" key="1">
    <citation type="submission" date="2019-06" db="EMBL/GenBank/DDBJ databases">
        <title>Genome Sequence of the Brown Rot Fungal Pathogen Monilinia fructicola.</title>
        <authorList>
            <person name="De Miccolis Angelini R.M."/>
            <person name="Landi L."/>
            <person name="Abate D."/>
            <person name="Pollastro S."/>
            <person name="Romanazzi G."/>
            <person name="Faretra F."/>
        </authorList>
    </citation>
    <scope>NUCLEOTIDE SEQUENCE [LARGE SCALE GENOMIC DNA]</scope>
    <source>
        <strain evidence="2 3">Mfrc123</strain>
    </source>
</reference>
<keyword evidence="3" id="KW-1185">Reference proteome</keyword>
<keyword evidence="1" id="KW-1133">Transmembrane helix</keyword>
<dbReference type="Proteomes" id="UP000322873">
    <property type="component" value="Unassembled WGS sequence"/>
</dbReference>
<feature type="transmembrane region" description="Helical" evidence="1">
    <location>
        <begin position="20"/>
        <end position="46"/>
    </location>
</feature>
<keyword evidence="1" id="KW-0472">Membrane</keyword>
<keyword evidence="1" id="KW-0812">Transmembrane</keyword>
<evidence type="ECO:0000313" key="2">
    <source>
        <dbReference type="EMBL" id="KAA8577178.1"/>
    </source>
</evidence>
<accession>A0A5M9K5S4</accession>
<name>A0A5M9K5S4_MONFR</name>
<organism evidence="2 3">
    <name type="scientific">Monilinia fructicola</name>
    <name type="common">Brown rot fungus</name>
    <name type="synonym">Ciboria fructicola</name>
    <dbReference type="NCBI Taxonomy" id="38448"/>
    <lineage>
        <taxon>Eukaryota</taxon>
        <taxon>Fungi</taxon>
        <taxon>Dikarya</taxon>
        <taxon>Ascomycota</taxon>
        <taxon>Pezizomycotina</taxon>
        <taxon>Leotiomycetes</taxon>
        <taxon>Helotiales</taxon>
        <taxon>Sclerotiniaceae</taxon>
        <taxon>Monilinia</taxon>
    </lineage>
</organism>
<dbReference type="EMBL" id="VICG01000001">
    <property type="protein sequence ID" value="KAA8577178.1"/>
    <property type="molecule type" value="Genomic_DNA"/>
</dbReference>
<evidence type="ECO:0000313" key="3">
    <source>
        <dbReference type="Proteomes" id="UP000322873"/>
    </source>
</evidence>
<comment type="caution">
    <text evidence="2">The sequence shown here is derived from an EMBL/GenBank/DDBJ whole genome shotgun (WGS) entry which is preliminary data.</text>
</comment>
<sequence length="86" mass="9807">MDVGMEMRIFASVRGGIGGILSAFAFVFGALAFHFHVSLVCMYVLYPSITSIVSYHEHDQNHNENQYHNEYPRLGMHTSLSYMPHK</sequence>
<dbReference type="AlphaFoldDB" id="A0A5M9K5S4"/>